<accession>A0A6F8VD34</accession>
<dbReference type="EMBL" id="AP022853">
    <property type="protein sequence ID" value="BCB27061.1"/>
    <property type="molecule type" value="Genomic_DNA"/>
</dbReference>
<keyword evidence="4" id="KW-1185">Reference proteome</keyword>
<dbReference type="InterPro" id="IPR052940">
    <property type="entry name" value="Carb_Esterase_6"/>
</dbReference>
<proteinExistence type="predicted"/>
<dbReference type="PANTHER" id="PTHR31988:SF19">
    <property type="entry name" value="9-O-ACETYL-N-ACETYLNEURAMINIC ACID DEACETYLASE-RELATED"/>
    <property type="match status" value="1"/>
</dbReference>
<evidence type="ECO:0000259" key="2">
    <source>
        <dbReference type="Pfam" id="PF03629"/>
    </source>
</evidence>
<dbReference type="GO" id="GO:0016788">
    <property type="term" value="F:hydrolase activity, acting on ester bonds"/>
    <property type="evidence" value="ECO:0007669"/>
    <property type="project" value="UniProtKB-ARBA"/>
</dbReference>
<sequence length="404" mass="43175">MEQIIDRNIGVHFGDMDAPFPFAGVASMFDGNLVANNPNFGAYKAGTNGYIGTEFTAGKIFSRALYYGWNDRGILDDGSAGTVYIYGKKGAPANGTDGLLIGQASFSEPSPLAYGSPLTINSMDTVNAYTHIWAYVTTAAATGICGAELEMYELTSAVQQHVKPAAIFIGAGQSNMVGAAPVPDQAIYVNRARIMMFALDGTVKPASDPIMDPTGSLWPQFDNSAVGCGTMLPFANSVVANFKNFDALIVNSSKGSTSIDLWAKGGELYNGMIARTKLALSAAPYGSFIAGMVWQQGESDTFTEASSTAWVDKFHALVANVRTDLNMPDLPVVFVGLGPYDAFAPGWPQLRFSQQFMRLPANCLYVKTFDLANVASPDWLVTGSVVTIGERVSKAMLQLLPEMF</sequence>
<protein>
    <recommendedName>
        <fullName evidence="2">Sialate O-acetylesterase domain-containing protein</fullName>
    </recommendedName>
</protein>
<dbReference type="Pfam" id="PF03629">
    <property type="entry name" value="SASA"/>
    <property type="match status" value="1"/>
</dbReference>
<dbReference type="SUPFAM" id="SSF52266">
    <property type="entry name" value="SGNH hydrolase"/>
    <property type="match status" value="1"/>
</dbReference>
<keyword evidence="1" id="KW-0378">Hydrolase</keyword>
<gene>
    <name evidence="3" type="ORF">SKTS_19470</name>
</gene>
<dbReference type="InterPro" id="IPR005181">
    <property type="entry name" value="SASA"/>
</dbReference>
<evidence type="ECO:0000256" key="1">
    <source>
        <dbReference type="ARBA" id="ARBA00022801"/>
    </source>
</evidence>
<name>A0A6F8VD34_9PROT</name>
<evidence type="ECO:0000313" key="3">
    <source>
        <dbReference type="EMBL" id="BCB27061.1"/>
    </source>
</evidence>
<dbReference type="KEGG" id="slac:SKTS_19470"/>
<dbReference type="AlphaFoldDB" id="A0A6F8VD34"/>
<organism evidence="3 4">
    <name type="scientific">Sulfurimicrobium lacus</name>
    <dbReference type="NCBI Taxonomy" id="2715678"/>
    <lineage>
        <taxon>Bacteria</taxon>
        <taxon>Pseudomonadati</taxon>
        <taxon>Pseudomonadota</taxon>
        <taxon>Betaproteobacteria</taxon>
        <taxon>Nitrosomonadales</taxon>
        <taxon>Sulfuricellaceae</taxon>
        <taxon>Sulfurimicrobium</taxon>
    </lineage>
</organism>
<feature type="domain" description="Sialate O-acetylesterase" evidence="2">
    <location>
        <begin position="166"/>
        <end position="398"/>
    </location>
</feature>
<dbReference type="PANTHER" id="PTHR31988">
    <property type="entry name" value="ESTERASE, PUTATIVE (DUF303)-RELATED"/>
    <property type="match status" value="1"/>
</dbReference>
<dbReference type="Gene3D" id="3.40.50.1110">
    <property type="entry name" value="SGNH hydrolase"/>
    <property type="match status" value="1"/>
</dbReference>
<dbReference type="Proteomes" id="UP000502260">
    <property type="component" value="Chromosome"/>
</dbReference>
<evidence type="ECO:0000313" key="4">
    <source>
        <dbReference type="Proteomes" id="UP000502260"/>
    </source>
</evidence>
<reference evidence="4" key="1">
    <citation type="submission" date="2020-03" db="EMBL/GenBank/DDBJ databases">
        <title>Complete genome sequence of sulfur-oxidizing bacterium skT11.</title>
        <authorList>
            <person name="Kanda M."/>
            <person name="Kojima H."/>
            <person name="Fukui M."/>
        </authorList>
    </citation>
    <scope>NUCLEOTIDE SEQUENCE [LARGE SCALE GENOMIC DNA]</scope>
    <source>
        <strain evidence="4">skT11</strain>
    </source>
</reference>
<dbReference type="InterPro" id="IPR036514">
    <property type="entry name" value="SGNH_hydro_sf"/>
</dbReference>